<organism evidence="1">
    <name type="scientific">Podoviridae sp. ctUS21</name>
    <dbReference type="NCBI Taxonomy" id="2826557"/>
    <lineage>
        <taxon>Viruses</taxon>
        <taxon>Duplodnaviria</taxon>
        <taxon>Heunggongvirae</taxon>
        <taxon>Uroviricota</taxon>
        <taxon>Caudoviricetes</taxon>
    </lineage>
</organism>
<dbReference type="InterPro" id="IPR008593">
    <property type="entry name" value="Dam_MeTrfase"/>
</dbReference>
<proteinExistence type="predicted"/>
<sequence length="197" mass="22168">MIATNTKSKTAPEDKDFWATPNEIYNGALTYFVQKGLLDPQSVYVGDVCASKHNAKHERFFTEEQDSLQQDWIEFVCAVRCNGVLWCNPPYSRKQKERFIAKGIHFAENVKFDGAGVIMLLPADTSTAWFSECVKHAKAVAFICNGRISFINNSTGERTDGNNSGSILVLFAKRDDDQKVARTLYVTRSKLEELGKE</sequence>
<dbReference type="GO" id="GO:0009307">
    <property type="term" value="P:DNA restriction-modification system"/>
    <property type="evidence" value="ECO:0007669"/>
    <property type="project" value="InterPro"/>
</dbReference>
<dbReference type="GO" id="GO:0003677">
    <property type="term" value="F:DNA binding"/>
    <property type="evidence" value="ECO:0007669"/>
    <property type="project" value="InterPro"/>
</dbReference>
<name>A0A8S5MQ63_9CAUD</name>
<dbReference type="Pfam" id="PF05869">
    <property type="entry name" value="Dam"/>
    <property type="match status" value="1"/>
</dbReference>
<dbReference type="NCBIfam" id="TIGR01712">
    <property type="entry name" value="phage_N6A_met"/>
    <property type="match status" value="1"/>
</dbReference>
<reference evidence="1" key="1">
    <citation type="journal article" date="2021" name="Proc. Natl. Acad. Sci. U.S.A.">
        <title>A Catalog of Tens of Thousands of Viruses from Human Metagenomes Reveals Hidden Associations with Chronic Diseases.</title>
        <authorList>
            <person name="Tisza M.J."/>
            <person name="Buck C.B."/>
        </authorList>
    </citation>
    <scope>NUCLEOTIDE SEQUENCE</scope>
    <source>
        <strain evidence="1">CtUS21</strain>
    </source>
</reference>
<dbReference type="EMBL" id="BK014959">
    <property type="protein sequence ID" value="DAD84356.1"/>
    <property type="molecule type" value="Genomic_DNA"/>
</dbReference>
<evidence type="ECO:0000313" key="1">
    <source>
        <dbReference type="EMBL" id="DAD84356.1"/>
    </source>
</evidence>
<dbReference type="GO" id="GO:0009007">
    <property type="term" value="F:site-specific DNA-methyltransferase (adenine-specific) activity"/>
    <property type="evidence" value="ECO:0007669"/>
    <property type="project" value="InterPro"/>
</dbReference>
<accession>A0A8S5MQ63</accession>
<protein>
    <submittedName>
        <fullName evidence="1">DNA N-6-adenine-methyltransferase</fullName>
    </submittedName>
</protein>